<evidence type="ECO:0000313" key="3">
    <source>
        <dbReference type="EMBL" id="KAJ3739957.1"/>
    </source>
</evidence>
<feature type="region of interest" description="Disordered" evidence="1">
    <location>
        <begin position="121"/>
        <end position="170"/>
    </location>
</feature>
<comment type="caution">
    <text evidence="3">The sequence shown here is derived from an EMBL/GenBank/DDBJ whole genome shotgun (WGS) entry which is preliminary data.</text>
</comment>
<accession>A0A9W8NSI4</accession>
<evidence type="ECO:0000256" key="2">
    <source>
        <dbReference type="SAM" id="SignalP"/>
    </source>
</evidence>
<organism evidence="3 4">
    <name type="scientific">Lentinula detonsa</name>
    <dbReference type="NCBI Taxonomy" id="2804962"/>
    <lineage>
        <taxon>Eukaryota</taxon>
        <taxon>Fungi</taxon>
        <taxon>Dikarya</taxon>
        <taxon>Basidiomycota</taxon>
        <taxon>Agaricomycotina</taxon>
        <taxon>Agaricomycetes</taxon>
        <taxon>Agaricomycetidae</taxon>
        <taxon>Agaricales</taxon>
        <taxon>Marasmiineae</taxon>
        <taxon>Omphalotaceae</taxon>
        <taxon>Lentinula</taxon>
    </lineage>
</organism>
<feature type="compositionally biased region" description="Basic and acidic residues" evidence="1">
    <location>
        <begin position="123"/>
        <end position="162"/>
    </location>
</feature>
<protein>
    <submittedName>
        <fullName evidence="3">Uncharacterized protein</fullName>
    </submittedName>
</protein>
<sequence length="206" mass="22912">MRFHFTVILMVILSCTAQIYAPPPSSRANTIDKSTTPSSLFSSFHSSKSRTAANQLTIVIFYEAVGTQKLPKVDTTVNKLVNAAARRLGIQGKQLTFEFLNTAASATGEVRFSFWGPEACQTAKEDAESHEHQTKTVNDDAESDEHQTKTGNEDVESDEHQTKALQPKATVRRRNCEAIIEDMSKGSNKNVLMYNAKHDVVYANWK</sequence>
<feature type="signal peptide" evidence="2">
    <location>
        <begin position="1"/>
        <end position="21"/>
    </location>
</feature>
<evidence type="ECO:0000256" key="1">
    <source>
        <dbReference type="SAM" id="MobiDB-lite"/>
    </source>
</evidence>
<gene>
    <name evidence="3" type="ORF">DFH05DRAFT_475196</name>
</gene>
<keyword evidence="4" id="KW-1185">Reference proteome</keyword>
<proteinExistence type="predicted"/>
<name>A0A9W8NSI4_9AGAR</name>
<keyword evidence="2" id="KW-0732">Signal</keyword>
<evidence type="ECO:0000313" key="4">
    <source>
        <dbReference type="Proteomes" id="UP001142393"/>
    </source>
</evidence>
<dbReference type="AlphaFoldDB" id="A0A9W8NSI4"/>
<dbReference type="PROSITE" id="PS51257">
    <property type="entry name" value="PROKAR_LIPOPROTEIN"/>
    <property type="match status" value="1"/>
</dbReference>
<reference evidence="3 4" key="1">
    <citation type="journal article" date="2023" name="Proc. Natl. Acad. Sci. U.S.A.">
        <title>A global phylogenomic analysis of the shiitake genus Lentinula.</title>
        <authorList>
            <person name="Sierra-Patev S."/>
            <person name="Min B."/>
            <person name="Naranjo-Ortiz M."/>
            <person name="Looney B."/>
            <person name="Konkel Z."/>
            <person name="Slot J.C."/>
            <person name="Sakamoto Y."/>
            <person name="Steenwyk J.L."/>
            <person name="Rokas A."/>
            <person name="Carro J."/>
            <person name="Camarero S."/>
            <person name="Ferreira P."/>
            <person name="Molpeceres G."/>
            <person name="Ruiz-Duenas F.J."/>
            <person name="Serrano A."/>
            <person name="Henrissat B."/>
            <person name="Drula E."/>
            <person name="Hughes K.W."/>
            <person name="Mata J.L."/>
            <person name="Ishikawa N.K."/>
            <person name="Vargas-Isla R."/>
            <person name="Ushijima S."/>
            <person name="Smith C.A."/>
            <person name="Donoghue J."/>
            <person name="Ahrendt S."/>
            <person name="Andreopoulos W."/>
            <person name="He G."/>
            <person name="LaButti K."/>
            <person name="Lipzen A."/>
            <person name="Ng V."/>
            <person name="Riley R."/>
            <person name="Sandor L."/>
            <person name="Barry K."/>
            <person name="Martinez A.T."/>
            <person name="Xiao Y."/>
            <person name="Gibbons J.G."/>
            <person name="Terashima K."/>
            <person name="Grigoriev I.V."/>
            <person name="Hibbett D."/>
        </authorList>
    </citation>
    <scope>NUCLEOTIDE SEQUENCE [LARGE SCALE GENOMIC DNA]</scope>
    <source>
        <strain evidence="3 4">TFB7810</strain>
    </source>
</reference>
<feature type="chain" id="PRO_5040795629" evidence="2">
    <location>
        <begin position="22"/>
        <end position="206"/>
    </location>
</feature>
<dbReference type="Proteomes" id="UP001142393">
    <property type="component" value="Unassembled WGS sequence"/>
</dbReference>
<dbReference type="EMBL" id="JANVFU010000016">
    <property type="protein sequence ID" value="KAJ3739957.1"/>
    <property type="molecule type" value="Genomic_DNA"/>
</dbReference>